<keyword evidence="2" id="KW-0862">Zinc</keyword>
<dbReference type="GO" id="GO:0000981">
    <property type="term" value="F:DNA-binding transcription factor activity, RNA polymerase II-specific"/>
    <property type="evidence" value="ECO:0007669"/>
    <property type="project" value="InterPro"/>
</dbReference>
<dbReference type="Gene3D" id="4.10.240.10">
    <property type="entry name" value="Zn(2)-C6 fungal-type DNA-binding domain"/>
    <property type="match status" value="1"/>
</dbReference>
<keyword evidence="3" id="KW-0805">Transcription regulation</keyword>
<sequence>MDDSTSTSKTNESLRASCDNCARSKVRCGKQQPRCQRCIQRGITCGYSLSQRSRKRTLSTPSGGSSSTGSSCGDQDKRENLPLDNGRGSITPPASSSGKKNTSSTFHDVSHSALFIDLENNFINQGSKSTGCSGSAVPVAFPWVADNLVGAGMAGSDGDLDMDMTDMLSMGGHEGILDNATPFVFGSGTPAGTLFEDHLPQQDSSQIKHCSALLLSTLQQLGLPIASCNGVWAATQSLGTVLKASRSALDSAMFVASCNCAPNANVALLFTSVMLRILLWYDAVLKSNRDDEIGGNGDEASSPTTGYGADAHHPNGSISCGSVSSMDKNLSPGAGKTESIGTRPGLVVSPITIGVYQLDMEDQARMIVHIVLSELAKMSRLLDSFSKKFCRGGSSSSLGNSSGIQLHVALEMFLRNKHSVTVLAANKKLDER</sequence>
<feature type="domain" description="Zn(2)-C6 fungal-type" evidence="8">
    <location>
        <begin position="17"/>
        <end position="47"/>
    </location>
</feature>
<dbReference type="GO" id="GO:0045122">
    <property type="term" value="P:aflatoxin biosynthetic process"/>
    <property type="evidence" value="ECO:0007669"/>
    <property type="project" value="InterPro"/>
</dbReference>
<dbReference type="PANTHER" id="PTHR47660">
    <property type="entry name" value="TRANSCRIPTION FACTOR WITH C2H2 AND ZN(2)-CYS(6) DNA BINDING DOMAIN (EUROFUNG)-RELATED-RELATED"/>
    <property type="match status" value="1"/>
</dbReference>
<feature type="compositionally biased region" description="Polar residues" evidence="7">
    <location>
        <begin position="92"/>
        <end position="105"/>
    </location>
</feature>
<reference evidence="9" key="1">
    <citation type="submission" date="2023-06" db="EMBL/GenBank/DDBJ databases">
        <title>Conoideocrella luteorostrata (Hypocreales: Clavicipitaceae), a potential biocontrol fungus for elongate hemlock scale in United States Christmas tree production areas.</title>
        <authorList>
            <person name="Barrett H."/>
            <person name="Lovett B."/>
            <person name="Macias A.M."/>
            <person name="Stajich J.E."/>
            <person name="Kasson M.T."/>
        </authorList>
    </citation>
    <scope>NUCLEOTIDE SEQUENCE</scope>
    <source>
        <strain evidence="9">ARSEF 14590</strain>
    </source>
</reference>
<dbReference type="InterPro" id="IPR001138">
    <property type="entry name" value="Zn2Cys6_DnaBD"/>
</dbReference>
<evidence type="ECO:0000256" key="3">
    <source>
        <dbReference type="ARBA" id="ARBA00023015"/>
    </source>
</evidence>
<dbReference type="CDD" id="cd00067">
    <property type="entry name" value="GAL4"/>
    <property type="match status" value="1"/>
</dbReference>
<evidence type="ECO:0000256" key="4">
    <source>
        <dbReference type="ARBA" id="ARBA00023125"/>
    </source>
</evidence>
<evidence type="ECO:0000313" key="10">
    <source>
        <dbReference type="Proteomes" id="UP001251528"/>
    </source>
</evidence>
<comment type="caution">
    <text evidence="9">The sequence shown here is derived from an EMBL/GenBank/DDBJ whole genome shotgun (WGS) entry which is preliminary data.</text>
</comment>
<dbReference type="InterPro" id="IPR036864">
    <property type="entry name" value="Zn2-C6_fun-type_DNA-bd_sf"/>
</dbReference>
<keyword evidence="1" id="KW-0479">Metal-binding</keyword>
<feature type="region of interest" description="Disordered" evidence="7">
    <location>
        <begin position="54"/>
        <end position="105"/>
    </location>
</feature>
<dbReference type="GO" id="GO:0008270">
    <property type="term" value="F:zinc ion binding"/>
    <property type="evidence" value="ECO:0007669"/>
    <property type="project" value="InterPro"/>
</dbReference>
<dbReference type="GO" id="GO:0003677">
    <property type="term" value="F:DNA binding"/>
    <property type="evidence" value="ECO:0007669"/>
    <property type="project" value="UniProtKB-KW"/>
</dbReference>
<keyword evidence="4" id="KW-0238">DNA-binding</keyword>
<evidence type="ECO:0000313" key="9">
    <source>
        <dbReference type="EMBL" id="KAK2616914.1"/>
    </source>
</evidence>
<dbReference type="AlphaFoldDB" id="A0AAJ0CZF2"/>
<dbReference type="PRINTS" id="PR00755">
    <property type="entry name" value="AFLATOXINBRP"/>
</dbReference>
<evidence type="ECO:0000256" key="5">
    <source>
        <dbReference type="ARBA" id="ARBA00023163"/>
    </source>
</evidence>
<evidence type="ECO:0000256" key="1">
    <source>
        <dbReference type="ARBA" id="ARBA00022723"/>
    </source>
</evidence>
<evidence type="ECO:0000259" key="8">
    <source>
        <dbReference type="PROSITE" id="PS50048"/>
    </source>
</evidence>
<evidence type="ECO:0000256" key="6">
    <source>
        <dbReference type="ARBA" id="ARBA00023242"/>
    </source>
</evidence>
<gene>
    <name evidence="9" type="ORF">QQS21_000002</name>
</gene>
<dbReference type="PANTHER" id="PTHR47660:SF3">
    <property type="entry name" value="FINGER DOMAIN PROTEIN, PUTATIVE (AFU_ORTHOLOGUE AFUA_4G03310)-RELATED"/>
    <property type="match status" value="1"/>
</dbReference>
<dbReference type="PROSITE" id="PS50048">
    <property type="entry name" value="ZN2_CY6_FUNGAL_2"/>
    <property type="match status" value="1"/>
</dbReference>
<dbReference type="EMBL" id="JASWJB010000001">
    <property type="protein sequence ID" value="KAK2616914.1"/>
    <property type="molecule type" value="Genomic_DNA"/>
</dbReference>
<dbReference type="GO" id="GO:0005634">
    <property type="term" value="C:nucleus"/>
    <property type="evidence" value="ECO:0007669"/>
    <property type="project" value="InterPro"/>
</dbReference>
<dbReference type="Pfam" id="PF00172">
    <property type="entry name" value="Zn_clus"/>
    <property type="match status" value="1"/>
</dbReference>
<keyword evidence="10" id="KW-1185">Reference proteome</keyword>
<dbReference type="SUPFAM" id="SSF57701">
    <property type="entry name" value="Zn2/Cys6 DNA-binding domain"/>
    <property type="match status" value="1"/>
</dbReference>
<dbReference type="Proteomes" id="UP001251528">
    <property type="component" value="Unassembled WGS sequence"/>
</dbReference>
<dbReference type="Pfam" id="PF08493">
    <property type="entry name" value="AflR"/>
    <property type="match status" value="1"/>
</dbReference>
<evidence type="ECO:0000256" key="7">
    <source>
        <dbReference type="SAM" id="MobiDB-lite"/>
    </source>
</evidence>
<evidence type="ECO:0000256" key="2">
    <source>
        <dbReference type="ARBA" id="ARBA00022833"/>
    </source>
</evidence>
<accession>A0AAJ0CZF2</accession>
<dbReference type="InterPro" id="IPR013700">
    <property type="entry name" value="AflR"/>
</dbReference>
<keyword evidence="5" id="KW-0804">Transcription</keyword>
<proteinExistence type="predicted"/>
<protein>
    <recommendedName>
        <fullName evidence="8">Zn(2)-C6 fungal-type domain-containing protein</fullName>
    </recommendedName>
</protein>
<dbReference type="SMART" id="SM00066">
    <property type="entry name" value="GAL4"/>
    <property type="match status" value="1"/>
</dbReference>
<keyword evidence="6" id="KW-0539">Nucleus</keyword>
<name>A0AAJ0CZF2_9HYPO</name>
<feature type="compositionally biased region" description="Low complexity" evidence="7">
    <location>
        <begin position="58"/>
        <end position="71"/>
    </location>
</feature>
<dbReference type="PROSITE" id="PS00463">
    <property type="entry name" value="ZN2_CY6_FUNGAL_1"/>
    <property type="match status" value="1"/>
</dbReference>
<organism evidence="9 10">
    <name type="scientific">Conoideocrella luteorostrata</name>
    <dbReference type="NCBI Taxonomy" id="1105319"/>
    <lineage>
        <taxon>Eukaryota</taxon>
        <taxon>Fungi</taxon>
        <taxon>Dikarya</taxon>
        <taxon>Ascomycota</taxon>
        <taxon>Pezizomycotina</taxon>
        <taxon>Sordariomycetes</taxon>
        <taxon>Hypocreomycetidae</taxon>
        <taxon>Hypocreales</taxon>
        <taxon>Clavicipitaceae</taxon>
        <taxon>Conoideocrella</taxon>
    </lineage>
</organism>